<dbReference type="AlphaFoldDB" id="A0A533IAF4"/>
<protein>
    <submittedName>
        <fullName evidence="2">Uncharacterized protein</fullName>
    </submittedName>
</protein>
<organism evidence="2 3">
    <name type="scientific">Paracoccus denitrificans</name>
    <dbReference type="NCBI Taxonomy" id="266"/>
    <lineage>
        <taxon>Bacteria</taxon>
        <taxon>Pseudomonadati</taxon>
        <taxon>Pseudomonadota</taxon>
        <taxon>Alphaproteobacteria</taxon>
        <taxon>Rhodobacterales</taxon>
        <taxon>Paracoccaceae</taxon>
        <taxon>Paracoccus</taxon>
    </lineage>
</organism>
<dbReference type="EMBL" id="VAFL01000002">
    <property type="protein sequence ID" value="TKW68103.1"/>
    <property type="molecule type" value="Genomic_DNA"/>
</dbReference>
<feature type="chain" id="PRO_5022246466" evidence="1">
    <location>
        <begin position="21"/>
        <end position="116"/>
    </location>
</feature>
<keyword evidence="1" id="KW-0732">Signal</keyword>
<accession>A0A533IAF4</accession>
<feature type="signal peptide" evidence="1">
    <location>
        <begin position="1"/>
        <end position="20"/>
    </location>
</feature>
<reference evidence="2 3" key="1">
    <citation type="journal article" date="2017" name="Nat. Commun.">
        <title>In situ click chemistry generation of cyclooxygenase-2 inhibitors.</title>
        <authorList>
            <person name="Bhardwaj A."/>
            <person name="Kaur J."/>
            <person name="Wuest M."/>
            <person name="Wuest F."/>
        </authorList>
    </citation>
    <scope>NUCLEOTIDE SEQUENCE [LARGE SCALE GENOMIC DNA]</scope>
    <source>
        <strain evidence="2">S2_012_000_R3_94</strain>
    </source>
</reference>
<name>A0A533IAF4_PARDE</name>
<comment type="caution">
    <text evidence="2">The sequence shown here is derived from an EMBL/GenBank/DDBJ whole genome shotgun (WGS) entry which is preliminary data.</text>
</comment>
<gene>
    <name evidence="2" type="ORF">DI616_03060</name>
</gene>
<proteinExistence type="predicted"/>
<dbReference type="Gene3D" id="2.60.120.380">
    <property type="match status" value="1"/>
</dbReference>
<evidence type="ECO:0000313" key="3">
    <source>
        <dbReference type="Proteomes" id="UP000315344"/>
    </source>
</evidence>
<evidence type="ECO:0000256" key="1">
    <source>
        <dbReference type="SAM" id="SignalP"/>
    </source>
</evidence>
<evidence type="ECO:0000313" key="2">
    <source>
        <dbReference type="EMBL" id="TKW68103.1"/>
    </source>
</evidence>
<sequence length="116" mass="12232">MRSGLMAAALAGGLATGAAAQTCQEVRFNPGESGAFIDGIVQPEQQNCYSMSVRKGQDVYIGRVGGDKNVAISVIDVGDARESFEFAAPSSRVEFLVFQLSRSATPADYSLLIKVP</sequence>
<dbReference type="Proteomes" id="UP000315344">
    <property type="component" value="Unassembled WGS sequence"/>
</dbReference>